<dbReference type="Proteomes" id="UP001165292">
    <property type="component" value="Unassembled WGS sequence"/>
</dbReference>
<proteinExistence type="predicted"/>
<evidence type="ECO:0000259" key="2">
    <source>
        <dbReference type="Pfam" id="PF01757"/>
    </source>
</evidence>
<feature type="transmembrane region" description="Helical" evidence="1">
    <location>
        <begin position="153"/>
        <end position="172"/>
    </location>
</feature>
<keyword evidence="1" id="KW-0472">Membrane</keyword>
<sequence>MHLNGSLHARENNFDFLRFFAASLVLLVHSYPLTGRRPEEPIELLTGYENGGSFAVSIFFVISGYLITSSWLNSSSPTSFLIKRALRILPALALAVLLSVFIIGPLVTTESTGDYFASSTTWAYLLNIFLATHYELPGVFDQNVYPDVVNGSLWTLPLEVMMYLGVLAMGLTGILNRRLIALPIAFFAVGHFWLVGWLGITSFLVQNIFQLGLFYYAGSAIYLYRDSIPWRGWIAGMLVLALVLTFHRPIGPVVYAIALPYLVIYLAYAPLPWLARFGKYGDFSYGMYIYAFPFQQLTVYLLGHEIGILWLTLISFGPTLVLAALSWHLIEAPAMKLKRLFARPAPAGTAPEIVK</sequence>
<reference evidence="3" key="1">
    <citation type="submission" date="2022-06" db="EMBL/GenBank/DDBJ databases">
        <title>Detection of beta-lactamases in bacteria of animal origin.</title>
        <authorList>
            <person name="Mlynarcik P."/>
            <person name="Zdarska V."/>
            <person name="Chudobova H."/>
            <person name="Prochazkova P."/>
            <person name="Hricova K."/>
            <person name="Mezerova K."/>
            <person name="Bardon J."/>
            <person name="Dolejska M."/>
            <person name="Sukkar I."/>
            <person name="Kolar M."/>
        </authorList>
    </citation>
    <scope>NUCLEOTIDE SEQUENCE</scope>
    <source>
        <strain evidence="3">S 300-3</strain>
    </source>
</reference>
<dbReference type="EMBL" id="JAMYBS010000009">
    <property type="protein sequence ID" value="MCO7545128.1"/>
    <property type="molecule type" value="Genomic_DNA"/>
</dbReference>
<feature type="transmembrane region" description="Helical" evidence="1">
    <location>
        <begin position="179"/>
        <end position="198"/>
    </location>
</feature>
<dbReference type="PANTHER" id="PTHR23028">
    <property type="entry name" value="ACETYLTRANSFERASE"/>
    <property type="match status" value="1"/>
</dbReference>
<feature type="transmembrane region" description="Helical" evidence="1">
    <location>
        <begin position="85"/>
        <end position="107"/>
    </location>
</feature>
<dbReference type="PANTHER" id="PTHR23028:SF53">
    <property type="entry name" value="ACYL_TRANSF_3 DOMAIN-CONTAINING PROTEIN"/>
    <property type="match status" value="1"/>
</dbReference>
<dbReference type="GO" id="GO:0000271">
    <property type="term" value="P:polysaccharide biosynthetic process"/>
    <property type="evidence" value="ECO:0007669"/>
    <property type="project" value="TreeGrafter"/>
</dbReference>
<dbReference type="InterPro" id="IPR002656">
    <property type="entry name" value="Acyl_transf_3_dom"/>
</dbReference>
<dbReference type="RefSeq" id="WP_253162916.1">
    <property type="nucleotide sequence ID" value="NZ_DAMCNM010000027.1"/>
</dbReference>
<keyword evidence="3" id="KW-0808">Transferase</keyword>
<keyword evidence="1" id="KW-0812">Transmembrane</keyword>
<evidence type="ECO:0000313" key="3">
    <source>
        <dbReference type="EMBL" id="MCO7545128.1"/>
    </source>
</evidence>
<feature type="transmembrane region" description="Helical" evidence="1">
    <location>
        <begin position="308"/>
        <end position="330"/>
    </location>
</feature>
<protein>
    <submittedName>
        <fullName evidence="3">Acyltransferase</fullName>
    </submittedName>
</protein>
<dbReference type="GO" id="GO:0016020">
    <property type="term" value="C:membrane"/>
    <property type="evidence" value="ECO:0007669"/>
    <property type="project" value="TreeGrafter"/>
</dbReference>
<feature type="transmembrane region" description="Helical" evidence="1">
    <location>
        <begin position="253"/>
        <end position="271"/>
    </location>
</feature>
<name>A0AA42BGF8_9GAMM</name>
<accession>A0AA42BGF8</accession>
<dbReference type="AlphaFoldDB" id="A0AA42BGF8"/>
<dbReference type="GO" id="GO:0016747">
    <property type="term" value="F:acyltransferase activity, transferring groups other than amino-acyl groups"/>
    <property type="evidence" value="ECO:0007669"/>
    <property type="project" value="InterPro"/>
</dbReference>
<feature type="domain" description="Acyltransferase 3" evidence="2">
    <location>
        <begin position="13"/>
        <end position="326"/>
    </location>
</feature>
<feature type="transmembrane region" description="Helical" evidence="1">
    <location>
        <begin position="16"/>
        <end position="34"/>
    </location>
</feature>
<feature type="transmembrane region" description="Helical" evidence="1">
    <location>
        <begin position="54"/>
        <end position="73"/>
    </location>
</feature>
<keyword evidence="1" id="KW-1133">Transmembrane helix</keyword>
<dbReference type="InterPro" id="IPR050879">
    <property type="entry name" value="Acyltransferase_3"/>
</dbReference>
<evidence type="ECO:0000313" key="4">
    <source>
        <dbReference type="Proteomes" id="UP001165292"/>
    </source>
</evidence>
<evidence type="ECO:0000256" key="1">
    <source>
        <dbReference type="SAM" id="Phobius"/>
    </source>
</evidence>
<organism evidence="3 4">
    <name type="scientific">Stutzerimonas nitrititolerans</name>
    <dbReference type="NCBI Taxonomy" id="2482751"/>
    <lineage>
        <taxon>Bacteria</taxon>
        <taxon>Pseudomonadati</taxon>
        <taxon>Pseudomonadota</taxon>
        <taxon>Gammaproteobacteria</taxon>
        <taxon>Pseudomonadales</taxon>
        <taxon>Pseudomonadaceae</taxon>
        <taxon>Stutzerimonas</taxon>
    </lineage>
</organism>
<gene>
    <name evidence="3" type="ORF">NJF43_10235</name>
</gene>
<comment type="caution">
    <text evidence="3">The sequence shown here is derived from an EMBL/GenBank/DDBJ whole genome shotgun (WGS) entry which is preliminary data.</text>
</comment>
<dbReference type="Pfam" id="PF01757">
    <property type="entry name" value="Acyl_transf_3"/>
    <property type="match status" value="1"/>
</dbReference>
<feature type="transmembrane region" description="Helical" evidence="1">
    <location>
        <begin position="230"/>
        <end position="247"/>
    </location>
</feature>
<keyword evidence="3" id="KW-0012">Acyltransferase</keyword>